<feature type="compositionally biased region" description="Polar residues" evidence="1">
    <location>
        <begin position="687"/>
        <end position="703"/>
    </location>
</feature>
<feature type="region of interest" description="Disordered" evidence="1">
    <location>
        <begin position="410"/>
        <end position="485"/>
    </location>
</feature>
<feature type="compositionally biased region" description="Basic and acidic residues" evidence="1">
    <location>
        <begin position="421"/>
        <end position="450"/>
    </location>
</feature>
<dbReference type="EMBL" id="BKCJ010002857">
    <property type="protein sequence ID" value="GEU51381.1"/>
    <property type="molecule type" value="Genomic_DNA"/>
</dbReference>
<protein>
    <submittedName>
        <fullName evidence="2">Katanin p80 WD40 repeat-containing subunit B1 homolog isoform X1</fullName>
    </submittedName>
</protein>
<gene>
    <name evidence="2" type="ORF">Tci_023359</name>
</gene>
<evidence type="ECO:0000256" key="1">
    <source>
        <dbReference type="SAM" id="MobiDB-lite"/>
    </source>
</evidence>
<comment type="caution">
    <text evidence="2">The sequence shown here is derived from an EMBL/GenBank/DDBJ whole genome shotgun (WGS) entry which is preliminary data.</text>
</comment>
<feature type="compositionally biased region" description="Low complexity" evidence="1">
    <location>
        <begin position="468"/>
        <end position="478"/>
    </location>
</feature>
<sequence length="815" mass="92277">MKSEIVEKLSPMEILLLRQYRKPWLWKVYSSINTERMIASEKKSSVSRKLHPSVCKNQPSRWKVIRDERRRLEEEGAVVAVNADDDAAEEEETAAAAHAKNNKKMSKRVKRSAEKVFEEKSHEEKMNMVVCYQSRVGHGRLDAASTRVFDYEHHDILLLCFLTWLSIAQDQTFLTNGGGRHRDIPNMCGSDRGKKRGVDKSIVLTELEFLCGITSFERFNTNDNERSKFVHYSRDIREMGLSQADGHDLEDVGITMNKGDDDYSEEDEVMIQKRHGDYDSEDIDDMETDEEEPVRNIRQMGGFHLFSDVAKYDRTNNRLEERSGDIKPNEGMNTQPVRDNANIFQSFNSYAKAVLGNKSVDVSYDFIPDERCVWIDLVGLPLASWALEVYKKLRGRWGCSVFTDMVNDGPLSHRKAPNIESTKDKSMTDSLEWKDDKGLSLDGGPEHEEPLDIDNCDSVSFKDDNNDSDSSSEMPSTSRLMREADVRRDCMEKNLDDDVEKDIEDCSKNITEKCGVVNNNMSNNMESEILEDKFDGDRHIDTIKDNADVNPSTNVYLDVNQNTNIPEVVEDLSSLNRSSDKAERLAHHNNGLDDHDISLRNELLHQHKCQVGTTKAAVNDSSIVSPSTPPGTVLNLAEESCSTWLDYVGPLITDELDFEKRWSYRDPDGNVQGSFSHAQLRSLPSAPATSKRSYTKSQPTQRVSSFNRVDVAPVIVPRNNLRPEQALDSMGEGIYGRITPTMPVSDVSDNESSRVADRNTFTSMKSSDFEIPAKGPNIEDDKYVVSGRPVHNVVTKLQPSFPTIEIRKSAYLPHC</sequence>
<name>A0A6L2KPF2_TANCI</name>
<dbReference type="AlphaFoldDB" id="A0A6L2KPF2"/>
<feature type="region of interest" description="Disordered" evidence="1">
    <location>
        <begin position="673"/>
        <end position="703"/>
    </location>
</feature>
<evidence type="ECO:0000313" key="2">
    <source>
        <dbReference type="EMBL" id="GEU51381.1"/>
    </source>
</evidence>
<reference evidence="2" key="1">
    <citation type="journal article" date="2019" name="Sci. Rep.">
        <title>Draft genome of Tanacetum cinerariifolium, the natural source of mosquito coil.</title>
        <authorList>
            <person name="Yamashiro T."/>
            <person name="Shiraishi A."/>
            <person name="Satake H."/>
            <person name="Nakayama K."/>
        </authorList>
    </citation>
    <scope>NUCLEOTIDE SEQUENCE</scope>
</reference>
<proteinExistence type="predicted"/>
<organism evidence="2">
    <name type="scientific">Tanacetum cinerariifolium</name>
    <name type="common">Dalmatian daisy</name>
    <name type="synonym">Chrysanthemum cinerariifolium</name>
    <dbReference type="NCBI Taxonomy" id="118510"/>
    <lineage>
        <taxon>Eukaryota</taxon>
        <taxon>Viridiplantae</taxon>
        <taxon>Streptophyta</taxon>
        <taxon>Embryophyta</taxon>
        <taxon>Tracheophyta</taxon>
        <taxon>Spermatophyta</taxon>
        <taxon>Magnoliopsida</taxon>
        <taxon>eudicotyledons</taxon>
        <taxon>Gunneridae</taxon>
        <taxon>Pentapetalae</taxon>
        <taxon>asterids</taxon>
        <taxon>campanulids</taxon>
        <taxon>Asterales</taxon>
        <taxon>Asteraceae</taxon>
        <taxon>Asteroideae</taxon>
        <taxon>Anthemideae</taxon>
        <taxon>Anthemidinae</taxon>
        <taxon>Tanacetum</taxon>
    </lineage>
</organism>
<accession>A0A6L2KPF2</accession>